<dbReference type="GO" id="GO:0009432">
    <property type="term" value="P:SOS response"/>
    <property type="evidence" value="ECO:0007669"/>
    <property type="project" value="TreeGrafter"/>
</dbReference>
<comment type="function">
    <text evidence="1 9">May be involved in recombinational repair of damaged DNA.</text>
</comment>
<gene>
    <name evidence="11" type="primary">recN</name>
    <name evidence="11" type="ORF">E3T55_15915</name>
</gene>
<evidence type="ECO:0000256" key="3">
    <source>
        <dbReference type="ARBA" id="ARBA00021315"/>
    </source>
</evidence>
<sequence>MIEELSIRDLGVIAEATLPLGPGFTAVTGETGAGKTMVVTALGLLLGARADAGTVRQGQAQSWVEGRWVVEPDGVVAERVRDAGGDLDGPELILGRSVSAEGRSRAVVGGRGAPASVLGDLGSALVVVHGQSDQVRLRTAVAQRDALDRFAGPKLAAAAGQYSHAFQRWQANQLEYDRLVAERELRAREADELRAAIAEIEAVAPQPGEESELTGRAERLGNLEELRVGAESARQLISAEDNPDDVPDVVALLESARRTLERVAEHDAELAPLAEGLANTGFLVADIAAQLSSYLAGLDADGARELEIVQERRAGLTALARKYVGGIDEALEYLDTGSARLLELDGDSERIDELRGEADVDHALVDKLATALTALRTKAAAKLGSAVTAELAALAMPDASLVVTVESKPEYTLNGRDLVTILLQPHAGASPRPLGRGASGGELSRVMLAIEVVINATDPVPTFVFDEVDAGIGGAAAIEIGRRLARLAETAQVIVVTHLAQVAAFATNHLSVVKDSDGSVTASSVQQLTGDARAAEMARLLSGLPDSQSGLEHARELLALAGTAASVSAVSAAAGATIEPRGGKYERGLF</sequence>
<dbReference type="Gene3D" id="3.40.50.300">
    <property type="entry name" value="P-loop containing nucleotide triphosphate hydrolases"/>
    <property type="match status" value="2"/>
</dbReference>
<evidence type="ECO:0000313" key="12">
    <source>
        <dbReference type="Proteomes" id="UP000297447"/>
    </source>
</evidence>
<keyword evidence="6" id="KW-0067">ATP-binding</keyword>
<keyword evidence="4" id="KW-0547">Nucleotide-binding</keyword>
<protein>
    <recommendedName>
        <fullName evidence="3 9">DNA repair protein RecN</fullName>
    </recommendedName>
    <alternativeName>
        <fullName evidence="8 9">Recombination protein N</fullName>
    </alternativeName>
</protein>
<dbReference type="GO" id="GO:0006310">
    <property type="term" value="P:DNA recombination"/>
    <property type="evidence" value="ECO:0007669"/>
    <property type="project" value="InterPro"/>
</dbReference>
<dbReference type="OrthoDB" id="9806954at2"/>
<evidence type="ECO:0000259" key="10">
    <source>
        <dbReference type="Pfam" id="PF02463"/>
    </source>
</evidence>
<organism evidence="11 12">
    <name type="scientific">Cryobacterium frigoriphilum</name>
    <dbReference type="NCBI Taxonomy" id="1259150"/>
    <lineage>
        <taxon>Bacteria</taxon>
        <taxon>Bacillati</taxon>
        <taxon>Actinomycetota</taxon>
        <taxon>Actinomycetes</taxon>
        <taxon>Micrococcales</taxon>
        <taxon>Microbacteriaceae</taxon>
        <taxon>Cryobacterium</taxon>
    </lineage>
</organism>
<comment type="similarity">
    <text evidence="2 9">Belongs to the RecN family.</text>
</comment>
<dbReference type="GO" id="GO:0006281">
    <property type="term" value="P:DNA repair"/>
    <property type="evidence" value="ECO:0007669"/>
    <property type="project" value="UniProtKB-KW"/>
</dbReference>
<evidence type="ECO:0000256" key="2">
    <source>
        <dbReference type="ARBA" id="ARBA00009441"/>
    </source>
</evidence>
<evidence type="ECO:0000256" key="9">
    <source>
        <dbReference type="PIRNR" id="PIRNR003128"/>
    </source>
</evidence>
<keyword evidence="7 9" id="KW-0234">DNA repair</keyword>
<evidence type="ECO:0000313" key="11">
    <source>
        <dbReference type="EMBL" id="TFD46865.1"/>
    </source>
</evidence>
<feature type="domain" description="RecF/RecN/SMC N-terminal" evidence="10">
    <location>
        <begin position="2"/>
        <end position="517"/>
    </location>
</feature>
<dbReference type="InterPro" id="IPR004604">
    <property type="entry name" value="DNA_recomb/repair_RecN"/>
</dbReference>
<dbReference type="NCBIfam" id="TIGR00634">
    <property type="entry name" value="recN"/>
    <property type="match status" value="1"/>
</dbReference>
<dbReference type="AlphaFoldDB" id="A0A4R8ZUP0"/>
<dbReference type="EMBL" id="SOHE01000069">
    <property type="protein sequence ID" value="TFD46865.1"/>
    <property type="molecule type" value="Genomic_DNA"/>
</dbReference>
<comment type="caution">
    <text evidence="11">The sequence shown here is derived from an EMBL/GenBank/DDBJ whole genome shotgun (WGS) entry which is preliminary data.</text>
</comment>
<evidence type="ECO:0000256" key="7">
    <source>
        <dbReference type="ARBA" id="ARBA00023204"/>
    </source>
</evidence>
<dbReference type="PIRSF" id="PIRSF003128">
    <property type="entry name" value="RecN"/>
    <property type="match status" value="1"/>
</dbReference>
<dbReference type="GO" id="GO:0005524">
    <property type="term" value="F:ATP binding"/>
    <property type="evidence" value="ECO:0007669"/>
    <property type="project" value="UniProtKB-KW"/>
</dbReference>
<dbReference type="CDD" id="cd03241">
    <property type="entry name" value="ABC_RecN"/>
    <property type="match status" value="1"/>
</dbReference>
<dbReference type="PANTHER" id="PTHR11059:SF0">
    <property type="entry name" value="DNA REPAIR PROTEIN RECN"/>
    <property type="match status" value="1"/>
</dbReference>
<name>A0A4R8ZUP0_9MICO</name>
<proteinExistence type="inferred from homology"/>
<dbReference type="SUPFAM" id="SSF52540">
    <property type="entry name" value="P-loop containing nucleoside triphosphate hydrolases"/>
    <property type="match status" value="1"/>
</dbReference>
<evidence type="ECO:0000256" key="8">
    <source>
        <dbReference type="ARBA" id="ARBA00033408"/>
    </source>
</evidence>
<keyword evidence="5 9" id="KW-0227">DNA damage</keyword>
<evidence type="ECO:0000256" key="5">
    <source>
        <dbReference type="ARBA" id="ARBA00022763"/>
    </source>
</evidence>
<dbReference type="Pfam" id="PF02463">
    <property type="entry name" value="SMC_N"/>
    <property type="match status" value="1"/>
</dbReference>
<evidence type="ECO:0000256" key="4">
    <source>
        <dbReference type="ARBA" id="ARBA00022741"/>
    </source>
</evidence>
<accession>A0A4R8ZUP0</accession>
<dbReference type="GO" id="GO:0043590">
    <property type="term" value="C:bacterial nucleoid"/>
    <property type="evidence" value="ECO:0007669"/>
    <property type="project" value="TreeGrafter"/>
</dbReference>
<dbReference type="RefSeq" id="WP_134520541.1">
    <property type="nucleotide sequence ID" value="NZ_SOHE01000069.1"/>
</dbReference>
<dbReference type="InterPro" id="IPR003395">
    <property type="entry name" value="RecF/RecN/SMC_N"/>
</dbReference>
<dbReference type="Proteomes" id="UP000297447">
    <property type="component" value="Unassembled WGS sequence"/>
</dbReference>
<evidence type="ECO:0000256" key="6">
    <source>
        <dbReference type="ARBA" id="ARBA00022840"/>
    </source>
</evidence>
<keyword evidence="12" id="KW-1185">Reference proteome</keyword>
<dbReference type="PANTHER" id="PTHR11059">
    <property type="entry name" value="DNA REPAIR PROTEIN RECN"/>
    <property type="match status" value="1"/>
</dbReference>
<evidence type="ECO:0000256" key="1">
    <source>
        <dbReference type="ARBA" id="ARBA00003618"/>
    </source>
</evidence>
<reference evidence="11 12" key="1">
    <citation type="submission" date="2019-03" db="EMBL/GenBank/DDBJ databases">
        <title>Genomics of glacier-inhabiting Cryobacterium strains.</title>
        <authorList>
            <person name="Liu Q."/>
            <person name="Xin Y.-H."/>
        </authorList>
    </citation>
    <scope>NUCLEOTIDE SEQUENCE [LARGE SCALE GENOMIC DNA]</scope>
    <source>
        <strain evidence="11 12">Hh14</strain>
    </source>
</reference>
<dbReference type="InterPro" id="IPR027417">
    <property type="entry name" value="P-loop_NTPase"/>
</dbReference>